<name>A0A2S0MHH2_9BURK</name>
<evidence type="ECO:0000256" key="1">
    <source>
        <dbReference type="ARBA" id="ARBA00008396"/>
    </source>
</evidence>
<dbReference type="PROSITE" id="PS50889">
    <property type="entry name" value="S4"/>
    <property type="match status" value="1"/>
</dbReference>
<dbReference type="Proteomes" id="UP000239709">
    <property type="component" value="Chromosome"/>
</dbReference>
<dbReference type="CDD" id="cd00165">
    <property type="entry name" value="S4"/>
    <property type="match status" value="1"/>
</dbReference>
<evidence type="ECO:0000259" key="6">
    <source>
        <dbReference type="SMART" id="SM00363"/>
    </source>
</evidence>
<protein>
    <submittedName>
        <fullName evidence="7">RNA-binding protein</fullName>
    </submittedName>
</protein>
<gene>
    <name evidence="7" type="ORF">C6570_14730</name>
</gene>
<evidence type="ECO:0000256" key="5">
    <source>
        <dbReference type="SAM" id="MobiDB-lite"/>
    </source>
</evidence>
<comment type="similarity">
    <text evidence="1">Belongs to the HSP15 family.</text>
</comment>
<accession>A0A2S0MHH2</accession>
<dbReference type="AlphaFoldDB" id="A0A2S0MHH2"/>
<dbReference type="KEGG" id="otk:C6570_14730"/>
<dbReference type="RefSeq" id="WP_106703888.1">
    <property type="nucleotide sequence ID" value="NZ_CP027666.1"/>
</dbReference>
<evidence type="ECO:0000313" key="7">
    <source>
        <dbReference type="EMBL" id="AVO35340.1"/>
    </source>
</evidence>
<dbReference type="GO" id="GO:0003677">
    <property type="term" value="F:DNA binding"/>
    <property type="evidence" value="ECO:0007669"/>
    <property type="project" value="UniProtKB-KW"/>
</dbReference>
<proteinExistence type="inferred from homology"/>
<dbReference type="InterPro" id="IPR002942">
    <property type="entry name" value="S4_RNA-bd"/>
</dbReference>
<keyword evidence="3" id="KW-0238">DNA-binding</keyword>
<dbReference type="OrthoDB" id="9797176at2"/>
<feature type="region of interest" description="Disordered" evidence="5">
    <location>
        <begin position="81"/>
        <end position="135"/>
    </location>
</feature>
<dbReference type="GO" id="GO:0003727">
    <property type="term" value="F:single-stranded RNA binding"/>
    <property type="evidence" value="ECO:0007669"/>
    <property type="project" value="InterPro"/>
</dbReference>
<sequence length="135" mass="15177">MRLDKWLWAARFYKTRALAVQEIERGRVQVAGANAKPSRDLRPGDVVTLRQGLVSREVQVRALSTQRGPAPVAQQLYEETPASVAAREQAAATRRIAPEPAHAIEQGRPTKRDRRALDAQRRGDWNERWSATLGD</sequence>
<keyword evidence="8" id="KW-1185">Reference proteome</keyword>
<reference evidence="7 8" key="1">
    <citation type="submission" date="2018-03" db="EMBL/GenBank/DDBJ databases">
        <title>Genome sequencing of Ottowia sp.</title>
        <authorList>
            <person name="Kim S.-J."/>
            <person name="Heo J."/>
            <person name="Kwon S.-W."/>
        </authorList>
    </citation>
    <scope>NUCLEOTIDE SEQUENCE [LARGE SCALE GENOMIC DNA]</scope>
    <source>
        <strain evidence="7 8">KADR8-3</strain>
    </source>
</reference>
<keyword evidence="2 4" id="KW-0694">RNA-binding</keyword>
<evidence type="ECO:0000256" key="3">
    <source>
        <dbReference type="ARBA" id="ARBA00023125"/>
    </source>
</evidence>
<feature type="compositionally biased region" description="Basic and acidic residues" evidence="5">
    <location>
        <begin position="115"/>
        <end position="127"/>
    </location>
</feature>
<feature type="domain" description="RNA-binding S4" evidence="6">
    <location>
        <begin position="1"/>
        <end position="62"/>
    </location>
</feature>
<dbReference type="SMART" id="SM00363">
    <property type="entry name" value="S4"/>
    <property type="match status" value="1"/>
</dbReference>
<dbReference type="EMBL" id="CP027666">
    <property type="protein sequence ID" value="AVO35340.1"/>
    <property type="molecule type" value="Genomic_DNA"/>
</dbReference>
<dbReference type="SUPFAM" id="SSF55174">
    <property type="entry name" value="Alpha-L RNA-binding motif"/>
    <property type="match status" value="1"/>
</dbReference>
<evidence type="ECO:0000256" key="4">
    <source>
        <dbReference type="PROSITE-ProRule" id="PRU00182"/>
    </source>
</evidence>
<organism evidence="7 8">
    <name type="scientific">Ottowia oryzae</name>
    <dbReference type="NCBI Taxonomy" id="2109914"/>
    <lineage>
        <taxon>Bacteria</taxon>
        <taxon>Pseudomonadati</taxon>
        <taxon>Pseudomonadota</taxon>
        <taxon>Betaproteobacteria</taxon>
        <taxon>Burkholderiales</taxon>
        <taxon>Comamonadaceae</taxon>
        <taxon>Ottowia</taxon>
    </lineage>
</organism>
<evidence type="ECO:0000256" key="2">
    <source>
        <dbReference type="ARBA" id="ARBA00022884"/>
    </source>
</evidence>
<dbReference type="GO" id="GO:0034605">
    <property type="term" value="P:cellular response to heat"/>
    <property type="evidence" value="ECO:0007669"/>
    <property type="project" value="InterPro"/>
</dbReference>
<dbReference type="InterPro" id="IPR025708">
    <property type="entry name" value="HSP15"/>
</dbReference>
<evidence type="ECO:0000313" key="8">
    <source>
        <dbReference type="Proteomes" id="UP000239709"/>
    </source>
</evidence>
<dbReference type="GO" id="GO:0043023">
    <property type="term" value="F:ribosomal large subunit binding"/>
    <property type="evidence" value="ECO:0007669"/>
    <property type="project" value="InterPro"/>
</dbReference>
<dbReference type="Gene3D" id="3.10.290.10">
    <property type="entry name" value="RNA-binding S4 domain"/>
    <property type="match status" value="1"/>
</dbReference>
<dbReference type="PIRSF" id="PIRSF016821">
    <property type="entry name" value="HSP15"/>
    <property type="match status" value="1"/>
</dbReference>
<dbReference type="InterPro" id="IPR036986">
    <property type="entry name" value="S4_RNA-bd_sf"/>
</dbReference>
<dbReference type="Pfam" id="PF01479">
    <property type="entry name" value="S4"/>
    <property type="match status" value="1"/>
</dbReference>